<keyword evidence="3" id="KW-1185">Reference proteome</keyword>
<proteinExistence type="predicted"/>
<protein>
    <submittedName>
        <fullName evidence="2">Uncharacterized protein</fullName>
    </submittedName>
</protein>
<evidence type="ECO:0000256" key="1">
    <source>
        <dbReference type="SAM" id="Phobius"/>
    </source>
</evidence>
<name>A0ABV4U2I2_9BACT</name>
<dbReference type="EMBL" id="JBGUBD010000003">
    <property type="protein sequence ID" value="MFA9477795.1"/>
    <property type="molecule type" value="Genomic_DNA"/>
</dbReference>
<keyword evidence="1" id="KW-0812">Transmembrane</keyword>
<reference evidence="2 3" key="1">
    <citation type="submission" date="2024-08" db="EMBL/GenBank/DDBJ databases">
        <title>Whole-genome sequencing of halo(alkali)philic microorganisms from hypersaline lakes.</title>
        <authorList>
            <person name="Sorokin D.Y."/>
            <person name="Merkel A.Y."/>
            <person name="Messina E."/>
            <person name="Yakimov M."/>
        </authorList>
    </citation>
    <scope>NUCLEOTIDE SEQUENCE [LARGE SCALE GENOMIC DNA]</scope>
    <source>
        <strain evidence="2 3">AB-hyl4</strain>
    </source>
</reference>
<keyword evidence="1" id="KW-0472">Membrane</keyword>
<evidence type="ECO:0000313" key="2">
    <source>
        <dbReference type="EMBL" id="MFA9477795.1"/>
    </source>
</evidence>
<feature type="transmembrane region" description="Helical" evidence="1">
    <location>
        <begin position="12"/>
        <end position="31"/>
    </location>
</feature>
<gene>
    <name evidence="2" type="ORF">ACERK3_05745</name>
</gene>
<comment type="caution">
    <text evidence="2">The sequence shown here is derived from an EMBL/GenBank/DDBJ whole genome shotgun (WGS) entry which is preliminary data.</text>
</comment>
<sequence length="183" mass="20857">MNVREWLNNNSAVVTIVAVLVLCFALAFIIWNNTPTRPGPIDIYFVDLNTGELFVGKNNEHPPIQAPSDNEGEYNGVRIHMYSCGDCPSRLQGRSVEDLASDGVFVAYYERYTDEARQALQRDMTESSPEDEMRYYEVIEMGQLVRSPERTEWVSINSEAGYRLMSRFGDRCDRGDTPSICRP</sequence>
<keyword evidence="1" id="KW-1133">Transmembrane helix</keyword>
<dbReference type="RefSeq" id="WP_425344720.1">
    <property type="nucleotide sequence ID" value="NZ_JBGUBD010000003.1"/>
</dbReference>
<dbReference type="Proteomes" id="UP001575105">
    <property type="component" value="Unassembled WGS sequence"/>
</dbReference>
<organism evidence="2 3">
    <name type="scientific">Natronomicrosphaera hydrolytica</name>
    <dbReference type="NCBI Taxonomy" id="3242702"/>
    <lineage>
        <taxon>Bacteria</taxon>
        <taxon>Pseudomonadati</taxon>
        <taxon>Planctomycetota</taxon>
        <taxon>Phycisphaerae</taxon>
        <taxon>Phycisphaerales</taxon>
        <taxon>Phycisphaeraceae</taxon>
        <taxon>Natronomicrosphaera</taxon>
    </lineage>
</organism>
<accession>A0ABV4U2I2</accession>
<evidence type="ECO:0000313" key="3">
    <source>
        <dbReference type="Proteomes" id="UP001575105"/>
    </source>
</evidence>